<evidence type="ECO:0000313" key="2">
    <source>
        <dbReference type="Proteomes" id="UP000182114"/>
    </source>
</evidence>
<dbReference type="RefSeq" id="WP_074539007.1">
    <property type="nucleotide sequence ID" value="NZ_FNBD01000010.1"/>
</dbReference>
<sequence length="113" mass="13051">MKSNSNNKVKVVFYLNLDDKVFIQNQCDLLQIKPSFFIRNAVLEKLDKPVYVNPIHNLETKKYMAALNIIGNNLNQIAKKLNSNAQFLIADQQIVLQEIKRINTHIVEINSKL</sequence>
<dbReference type="EMBL" id="FNBD01000010">
    <property type="protein sequence ID" value="SDF26549.1"/>
    <property type="molecule type" value="Genomic_DNA"/>
</dbReference>
<dbReference type="InterPro" id="IPR053842">
    <property type="entry name" value="NikA-like"/>
</dbReference>
<proteinExistence type="predicted"/>
<dbReference type="Proteomes" id="UP000182114">
    <property type="component" value="Unassembled WGS sequence"/>
</dbReference>
<organism evidence="1 2">
    <name type="scientific">Cellulophaga baltica</name>
    <dbReference type="NCBI Taxonomy" id="76594"/>
    <lineage>
        <taxon>Bacteria</taxon>
        <taxon>Pseudomonadati</taxon>
        <taxon>Bacteroidota</taxon>
        <taxon>Flavobacteriia</taxon>
        <taxon>Flavobacteriales</taxon>
        <taxon>Flavobacteriaceae</taxon>
        <taxon>Cellulophaga</taxon>
    </lineage>
</organism>
<dbReference type="Pfam" id="PF21983">
    <property type="entry name" value="NikA-like"/>
    <property type="match status" value="1"/>
</dbReference>
<name>A0A1G7JQ04_9FLAO</name>
<evidence type="ECO:0000313" key="1">
    <source>
        <dbReference type="EMBL" id="SDF26549.1"/>
    </source>
</evidence>
<keyword evidence="2" id="KW-1185">Reference proteome</keyword>
<gene>
    <name evidence="1" type="ORF">SAMN04487992_11024</name>
</gene>
<protein>
    <submittedName>
        <fullName evidence="1">Mobilisation protein (MobC)</fullName>
    </submittedName>
</protein>
<dbReference type="AlphaFoldDB" id="A0A1G7JQ04"/>
<reference evidence="2" key="1">
    <citation type="submission" date="2016-10" db="EMBL/GenBank/DDBJ databases">
        <authorList>
            <person name="Varghese N."/>
            <person name="Submissions S."/>
        </authorList>
    </citation>
    <scope>NUCLEOTIDE SEQUENCE [LARGE SCALE GENOMIC DNA]</scope>
    <source>
        <strain evidence="2">DSM 24729</strain>
    </source>
</reference>
<accession>A0A1G7JQ04</accession>